<dbReference type="Pfam" id="PF13407">
    <property type="entry name" value="Peripla_BP_4"/>
    <property type="match status" value="1"/>
</dbReference>
<feature type="non-terminal residue" evidence="4">
    <location>
        <position position="304"/>
    </location>
</feature>
<comment type="subcellular location">
    <subcellularLocation>
        <location evidence="1">Cell envelope</location>
    </subcellularLocation>
</comment>
<gene>
    <name evidence="4" type="ORF">S01H1_01675</name>
</gene>
<comment type="similarity">
    <text evidence="2">Belongs to the bacterial solute-binding protein 2 family.</text>
</comment>
<dbReference type="GO" id="GO:0030246">
    <property type="term" value="F:carbohydrate binding"/>
    <property type="evidence" value="ECO:0007669"/>
    <property type="project" value="TreeGrafter"/>
</dbReference>
<organism evidence="4">
    <name type="scientific">marine sediment metagenome</name>
    <dbReference type="NCBI Taxonomy" id="412755"/>
    <lineage>
        <taxon>unclassified sequences</taxon>
        <taxon>metagenomes</taxon>
        <taxon>ecological metagenomes</taxon>
    </lineage>
</organism>
<feature type="domain" description="Periplasmic binding protein" evidence="3">
    <location>
        <begin position="40"/>
        <end position="288"/>
    </location>
</feature>
<comment type="caution">
    <text evidence="4">The sequence shown here is derived from an EMBL/GenBank/DDBJ whole genome shotgun (WGS) entry which is preliminary data.</text>
</comment>
<evidence type="ECO:0000259" key="3">
    <source>
        <dbReference type="Pfam" id="PF13407"/>
    </source>
</evidence>
<protein>
    <recommendedName>
        <fullName evidence="3">Periplasmic binding protein domain-containing protein</fullName>
    </recommendedName>
</protein>
<dbReference type="PANTHER" id="PTHR30036:SF7">
    <property type="entry name" value="ABC TRANSPORTER PERIPLASMIC-BINDING PROTEIN YPHF"/>
    <property type="match status" value="1"/>
</dbReference>
<evidence type="ECO:0000313" key="4">
    <source>
        <dbReference type="EMBL" id="GAF82023.1"/>
    </source>
</evidence>
<evidence type="ECO:0000256" key="2">
    <source>
        <dbReference type="ARBA" id="ARBA00007639"/>
    </source>
</evidence>
<dbReference type="Gene3D" id="3.40.50.2300">
    <property type="match status" value="2"/>
</dbReference>
<reference evidence="4" key="1">
    <citation type="journal article" date="2014" name="Front. Microbiol.">
        <title>High frequency of phylogenetically diverse reductive dehalogenase-homologous genes in deep subseafloor sedimentary metagenomes.</title>
        <authorList>
            <person name="Kawai M."/>
            <person name="Futagami T."/>
            <person name="Toyoda A."/>
            <person name="Takaki Y."/>
            <person name="Nishi S."/>
            <person name="Hori S."/>
            <person name="Arai W."/>
            <person name="Tsubouchi T."/>
            <person name="Morono Y."/>
            <person name="Uchiyama I."/>
            <person name="Ito T."/>
            <person name="Fujiyama A."/>
            <person name="Inagaki F."/>
            <person name="Takami H."/>
        </authorList>
    </citation>
    <scope>NUCLEOTIDE SEQUENCE</scope>
    <source>
        <strain evidence="4">Expedition CK06-06</strain>
    </source>
</reference>
<dbReference type="SUPFAM" id="SSF53822">
    <property type="entry name" value="Periplasmic binding protein-like I"/>
    <property type="match status" value="1"/>
</dbReference>
<dbReference type="AlphaFoldDB" id="X0SLS6"/>
<name>X0SLS6_9ZZZZ</name>
<dbReference type="GO" id="GO:0030288">
    <property type="term" value="C:outer membrane-bounded periplasmic space"/>
    <property type="evidence" value="ECO:0007669"/>
    <property type="project" value="TreeGrafter"/>
</dbReference>
<dbReference type="EMBL" id="BARS01000748">
    <property type="protein sequence ID" value="GAF82023.1"/>
    <property type="molecule type" value="Genomic_DNA"/>
</dbReference>
<dbReference type="InterPro" id="IPR050555">
    <property type="entry name" value="Bact_Solute-Bind_Prot2"/>
</dbReference>
<accession>X0SLS6</accession>
<sequence length="304" mass="32393">MKKKKILVLFTAVLVLIFSFSSLVYAAEKGVRIGYITRLSVPWWIVCEDGFRDAAADFGFTPVLYHPPQLTVEDQVRVMESWTAAGLDGILIGPNDPAAPIGAINEAIDEGIPVLTGYGVDSPDSKRLLFLGYDPYNLGVALGKGMLVVLELAGTSPPGKVSYHTGGMASTEDVASFEGFKNPVEAAGYTVVEPILDGGDPAQAMALAMQTIELYPDLVGMLGYYDYTGPSLGKAVTDAGKIDEIAVHADGLIGEMVPYMKTGAIDATIDLVQYDGSYLAGEILYKLALAGPENWDAVLKAYKP</sequence>
<dbReference type="InterPro" id="IPR025997">
    <property type="entry name" value="SBP_2_dom"/>
</dbReference>
<dbReference type="PANTHER" id="PTHR30036">
    <property type="entry name" value="D-XYLOSE-BINDING PERIPLASMIC PROTEIN"/>
    <property type="match status" value="1"/>
</dbReference>
<proteinExistence type="inferred from homology"/>
<evidence type="ECO:0000256" key="1">
    <source>
        <dbReference type="ARBA" id="ARBA00004196"/>
    </source>
</evidence>
<dbReference type="InterPro" id="IPR028082">
    <property type="entry name" value="Peripla_BP_I"/>
</dbReference>